<dbReference type="OrthoDB" id="2966977at2"/>
<accession>A0A0B0II15</accession>
<feature type="transmembrane region" description="Helical" evidence="1">
    <location>
        <begin position="46"/>
        <end position="63"/>
    </location>
</feature>
<evidence type="ECO:0000313" key="2">
    <source>
        <dbReference type="EMBL" id="KHF40517.1"/>
    </source>
</evidence>
<keyword evidence="1" id="KW-0812">Transmembrane</keyword>
<keyword evidence="1" id="KW-1133">Transmembrane helix</keyword>
<feature type="transmembrane region" description="Helical" evidence="1">
    <location>
        <begin position="21"/>
        <end position="40"/>
    </location>
</feature>
<evidence type="ECO:0000256" key="1">
    <source>
        <dbReference type="SAM" id="Phobius"/>
    </source>
</evidence>
<gene>
    <name evidence="2" type="ORF">LQ50_09675</name>
</gene>
<dbReference type="AlphaFoldDB" id="A0A0B0II15"/>
<dbReference type="eggNOG" id="ENOG50347XN">
    <property type="taxonomic scope" value="Bacteria"/>
</dbReference>
<protein>
    <submittedName>
        <fullName evidence="2">Uncharacterized protein</fullName>
    </submittedName>
</protein>
<proteinExistence type="predicted"/>
<dbReference type="Proteomes" id="UP000030832">
    <property type="component" value="Unassembled WGS sequence"/>
</dbReference>
<evidence type="ECO:0000313" key="3">
    <source>
        <dbReference type="Proteomes" id="UP000030832"/>
    </source>
</evidence>
<comment type="caution">
    <text evidence="2">The sequence shown here is derived from an EMBL/GenBank/DDBJ whole genome shotgun (WGS) entry which is preliminary data.</text>
</comment>
<dbReference type="RefSeq" id="WP_034628345.1">
    <property type="nucleotide sequence ID" value="NZ_JRJU01000009.1"/>
</dbReference>
<dbReference type="EMBL" id="JRJU01000009">
    <property type="protein sequence ID" value="KHF40517.1"/>
    <property type="molecule type" value="Genomic_DNA"/>
</dbReference>
<name>A0A0B0II15_9BACI</name>
<keyword evidence="3" id="KW-1185">Reference proteome</keyword>
<sequence>MRHKQKQLRAKVNDVVQSRSSLNKGIKLAGVVVGAIAIYSIIQYEVLFRLFVILFLVSFAYIMNKKMNQLTAQPVTEETPPVVEKIEEQHTQIFEKAVIEKEEALEKIDLDRTQLLEELFSKADLDDLEKQSYREKIKQKESERSNTVQDLLIVKGKLQQALLETKKYFIKEDPIKEIAASLETEQIQHSSIAKLNDEVYAIVTRLSEHTINALKKSNYIDEDHNLTRSGYKALMKTVEKE</sequence>
<reference evidence="2 3" key="1">
    <citation type="submission" date="2014-09" db="EMBL/GenBank/DDBJ databases">
        <title>Genome sequencing and annotation of Bacillus Okhensis strain Kh10-101T.</title>
        <authorList>
            <person name="Prakash J.S."/>
        </authorList>
    </citation>
    <scope>NUCLEOTIDE SEQUENCE [LARGE SCALE GENOMIC DNA]</scope>
    <source>
        <strain evidence="3">Kh10-101T</strain>
    </source>
</reference>
<keyword evidence="1" id="KW-0472">Membrane</keyword>
<organism evidence="2 3">
    <name type="scientific">Halalkalibacter okhensis</name>
    <dbReference type="NCBI Taxonomy" id="333138"/>
    <lineage>
        <taxon>Bacteria</taxon>
        <taxon>Bacillati</taxon>
        <taxon>Bacillota</taxon>
        <taxon>Bacilli</taxon>
        <taxon>Bacillales</taxon>
        <taxon>Bacillaceae</taxon>
        <taxon>Halalkalibacter</taxon>
    </lineage>
</organism>